<name>A0A1H1YB44_9PSED</name>
<feature type="transmembrane region" description="Helical" evidence="1">
    <location>
        <begin position="42"/>
        <end position="63"/>
    </location>
</feature>
<keyword evidence="1" id="KW-0472">Membrane</keyword>
<feature type="transmembrane region" description="Helical" evidence="1">
    <location>
        <begin position="15"/>
        <end position="36"/>
    </location>
</feature>
<organism evidence="3 4">
    <name type="scientific">Pseudomonas prosekii</name>
    <dbReference type="NCBI Taxonomy" id="1148509"/>
    <lineage>
        <taxon>Bacteria</taxon>
        <taxon>Pseudomonadati</taxon>
        <taxon>Pseudomonadota</taxon>
        <taxon>Gammaproteobacteria</taxon>
        <taxon>Pseudomonadales</taxon>
        <taxon>Pseudomonadaceae</taxon>
        <taxon>Pseudomonas</taxon>
    </lineage>
</organism>
<feature type="transmembrane region" description="Helical" evidence="1">
    <location>
        <begin position="187"/>
        <end position="203"/>
    </location>
</feature>
<sequence>MRSSSDISQTRRFDVSNLCVLALQTLFWGATLTWLSHTDAGWLKWLVLVPFCLVMQGVFSMMHESFHGLAHSRKSLNYFVMWWASTLFGASATLIHINHLGHHVRNRTRAELADFAVADESLWRKRIEYYFAVLGGIWLAAFVGSLLLPVLPARITDKWSQTAEVNTYAAAFKDFSSADFKRIRREVIAGVAAWLSIGLLLGWTWHVVLIAYLAFAFSWSSLQWVYHMRTPLDVVEGAYNMRAPHLVRWAFLNFNYNLTHHRHSAMHWQQMHEASNLKETRPLWYGWLQVFLPPQRLPDDLKQLDKTYF</sequence>
<keyword evidence="1" id="KW-1133">Transmembrane helix</keyword>
<reference evidence="3 4" key="1">
    <citation type="submission" date="2016-10" db="EMBL/GenBank/DDBJ databases">
        <authorList>
            <person name="de Groot N.N."/>
        </authorList>
    </citation>
    <scope>NUCLEOTIDE SEQUENCE [LARGE SCALE GENOMIC DNA]</scope>
    <source>
        <strain evidence="3 4">LMG 26867</strain>
    </source>
</reference>
<gene>
    <name evidence="3" type="ORF">SAMN05216222_3387</name>
</gene>
<dbReference type="GO" id="GO:0006629">
    <property type="term" value="P:lipid metabolic process"/>
    <property type="evidence" value="ECO:0007669"/>
    <property type="project" value="InterPro"/>
</dbReference>
<feature type="domain" description="Fatty acid desaturase" evidence="2">
    <location>
        <begin position="41"/>
        <end position="279"/>
    </location>
</feature>
<accession>A0A1H1YB44</accession>
<evidence type="ECO:0000256" key="1">
    <source>
        <dbReference type="SAM" id="Phobius"/>
    </source>
</evidence>
<dbReference type="CDD" id="cd01060">
    <property type="entry name" value="Membrane-FADS-like"/>
    <property type="match status" value="1"/>
</dbReference>
<dbReference type="STRING" id="1148509.SAMN05216222_3387"/>
<dbReference type="InterPro" id="IPR005804">
    <property type="entry name" value="FA_desaturase_dom"/>
</dbReference>
<keyword evidence="1" id="KW-0812">Transmembrane</keyword>
<evidence type="ECO:0000313" key="4">
    <source>
        <dbReference type="Proteomes" id="UP000198481"/>
    </source>
</evidence>
<dbReference type="Proteomes" id="UP000198481">
    <property type="component" value="Chromosome I"/>
</dbReference>
<protein>
    <submittedName>
        <fullName evidence="3">Fatty acid desaturase</fullName>
    </submittedName>
</protein>
<feature type="transmembrane region" description="Helical" evidence="1">
    <location>
        <begin position="75"/>
        <end position="97"/>
    </location>
</feature>
<dbReference type="Pfam" id="PF00487">
    <property type="entry name" value="FA_desaturase"/>
    <property type="match status" value="1"/>
</dbReference>
<dbReference type="AlphaFoldDB" id="A0A1H1YB44"/>
<evidence type="ECO:0000259" key="2">
    <source>
        <dbReference type="Pfam" id="PF00487"/>
    </source>
</evidence>
<evidence type="ECO:0000313" key="3">
    <source>
        <dbReference type="EMBL" id="SDT18680.1"/>
    </source>
</evidence>
<dbReference type="EMBL" id="LT629762">
    <property type="protein sequence ID" value="SDT18680.1"/>
    <property type="molecule type" value="Genomic_DNA"/>
</dbReference>
<proteinExistence type="predicted"/>
<feature type="transmembrane region" description="Helical" evidence="1">
    <location>
        <begin position="129"/>
        <end position="151"/>
    </location>
</feature>
<dbReference type="RefSeq" id="WP_092277558.1">
    <property type="nucleotide sequence ID" value="NZ_LT629762.1"/>
</dbReference>